<gene>
    <name evidence="3" type="ORF">ACE1CI_30925</name>
</gene>
<evidence type="ECO:0008006" key="5">
    <source>
        <dbReference type="Google" id="ProtNLM"/>
    </source>
</evidence>
<keyword evidence="2" id="KW-0472">Membrane</keyword>
<evidence type="ECO:0000256" key="2">
    <source>
        <dbReference type="SAM" id="Phobius"/>
    </source>
</evidence>
<sequence length="92" mass="10712">MAFLLLGKPLIWSFSLAILAGIATGWIITGWQSKELPNEQKLTEELADVKEGKEENKKENKPEKQQQKKSRQQLKKSCFFWKNARRPPKKSR</sequence>
<keyword evidence="2" id="KW-0812">Transmembrane</keyword>
<dbReference type="Proteomes" id="UP001576784">
    <property type="component" value="Unassembled WGS sequence"/>
</dbReference>
<organism evidence="3 4">
    <name type="scientific">Floridaenema flaviceps BLCC-F50</name>
    <dbReference type="NCBI Taxonomy" id="3153642"/>
    <lineage>
        <taxon>Bacteria</taxon>
        <taxon>Bacillati</taxon>
        <taxon>Cyanobacteriota</taxon>
        <taxon>Cyanophyceae</taxon>
        <taxon>Oscillatoriophycideae</taxon>
        <taxon>Aerosakkonematales</taxon>
        <taxon>Aerosakkonemataceae</taxon>
        <taxon>Floridanema</taxon>
        <taxon>Floridanema flaviceps</taxon>
    </lineage>
</organism>
<protein>
    <recommendedName>
        <fullName evidence="5">ATP synthase F0 subunit 8</fullName>
    </recommendedName>
</protein>
<feature type="transmembrane region" description="Helical" evidence="2">
    <location>
        <begin position="12"/>
        <end position="31"/>
    </location>
</feature>
<proteinExistence type="predicted"/>
<dbReference type="RefSeq" id="WP_413266964.1">
    <property type="nucleotide sequence ID" value="NZ_JBHFNR010000251.1"/>
</dbReference>
<evidence type="ECO:0000256" key="1">
    <source>
        <dbReference type="SAM" id="MobiDB-lite"/>
    </source>
</evidence>
<accession>A0ABV4Y052</accession>
<feature type="region of interest" description="Disordered" evidence="1">
    <location>
        <begin position="46"/>
        <end position="77"/>
    </location>
</feature>
<reference evidence="3 4" key="1">
    <citation type="submission" date="2024-09" db="EMBL/GenBank/DDBJ databases">
        <title>Floridaenema gen nov. (Aerosakkonemataceae, Aerosakkonematales ord. nov., Cyanobacteria) from benthic tropical and subtropical fresh waters, with the description of four new species.</title>
        <authorList>
            <person name="Moretto J.A."/>
            <person name="Berthold D.E."/>
            <person name="Lefler F.W."/>
            <person name="Huang I.-S."/>
            <person name="Laughinghouse H. IV."/>
        </authorList>
    </citation>
    <scope>NUCLEOTIDE SEQUENCE [LARGE SCALE GENOMIC DNA]</scope>
    <source>
        <strain evidence="3 4">BLCC-F50</strain>
    </source>
</reference>
<keyword evidence="4" id="KW-1185">Reference proteome</keyword>
<evidence type="ECO:0000313" key="3">
    <source>
        <dbReference type="EMBL" id="MFB2897353.1"/>
    </source>
</evidence>
<keyword evidence="2" id="KW-1133">Transmembrane helix</keyword>
<feature type="compositionally biased region" description="Basic and acidic residues" evidence="1">
    <location>
        <begin position="46"/>
        <end position="66"/>
    </location>
</feature>
<evidence type="ECO:0000313" key="4">
    <source>
        <dbReference type="Proteomes" id="UP001576784"/>
    </source>
</evidence>
<dbReference type="EMBL" id="JBHFNR010000251">
    <property type="protein sequence ID" value="MFB2897353.1"/>
    <property type="molecule type" value="Genomic_DNA"/>
</dbReference>
<comment type="caution">
    <text evidence="3">The sequence shown here is derived from an EMBL/GenBank/DDBJ whole genome shotgun (WGS) entry which is preliminary data.</text>
</comment>
<name>A0ABV4Y052_9CYAN</name>